<organism evidence="2 3">
    <name type="scientific">Planosporangium flavigriseum</name>
    <dbReference type="NCBI Taxonomy" id="373681"/>
    <lineage>
        <taxon>Bacteria</taxon>
        <taxon>Bacillati</taxon>
        <taxon>Actinomycetota</taxon>
        <taxon>Actinomycetes</taxon>
        <taxon>Micromonosporales</taxon>
        <taxon>Micromonosporaceae</taxon>
        <taxon>Planosporangium</taxon>
    </lineage>
</organism>
<reference evidence="2" key="1">
    <citation type="submission" date="2021-01" db="EMBL/GenBank/DDBJ databases">
        <title>Whole genome shotgun sequence of Planosporangium flavigriseum NBRC 105377.</title>
        <authorList>
            <person name="Komaki H."/>
            <person name="Tamura T."/>
        </authorList>
    </citation>
    <scope>NUCLEOTIDE SEQUENCE</scope>
    <source>
        <strain evidence="2">NBRC 105377</strain>
    </source>
</reference>
<dbReference type="Proteomes" id="UP000653674">
    <property type="component" value="Unassembled WGS sequence"/>
</dbReference>
<feature type="compositionally biased region" description="Polar residues" evidence="1">
    <location>
        <begin position="54"/>
        <end position="63"/>
    </location>
</feature>
<accession>A0A8J3LLA2</accession>
<dbReference type="AlphaFoldDB" id="A0A8J3LLA2"/>
<name>A0A8J3LLA2_9ACTN</name>
<dbReference type="EMBL" id="BONU01000005">
    <property type="protein sequence ID" value="GIG72680.1"/>
    <property type="molecule type" value="Genomic_DNA"/>
</dbReference>
<comment type="caution">
    <text evidence="2">The sequence shown here is derived from an EMBL/GenBank/DDBJ whole genome shotgun (WGS) entry which is preliminary data.</text>
</comment>
<evidence type="ECO:0000256" key="1">
    <source>
        <dbReference type="SAM" id="MobiDB-lite"/>
    </source>
</evidence>
<protein>
    <submittedName>
        <fullName evidence="2">Uncharacterized protein</fullName>
    </submittedName>
</protein>
<feature type="region of interest" description="Disordered" evidence="1">
    <location>
        <begin position="40"/>
        <end position="63"/>
    </location>
</feature>
<sequence length="63" mass="6289">MALLVETTIEPLPQADAAVGIDAGITSQEAPRATVGIPALQGGGGRQVGSSRSMTNASVLLGW</sequence>
<evidence type="ECO:0000313" key="2">
    <source>
        <dbReference type="EMBL" id="GIG72680.1"/>
    </source>
</evidence>
<keyword evidence="3" id="KW-1185">Reference proteome</keyword>
<gene>
    <name evidence="2" type="ORF">Pfl04_10840</name>
</gene>
<evidence type="ECO:0000313" key="3">
    <source>
        <dbReference type="Proteomes" id="UP000653674"/>
    </source>
</evidence>
<proteinExistence type="predicted"/>